<dbReference type="InterPro" id="IPR036873">
    <property type="entry name" value="Rhodanese-like_dom_sf"/>
</dbReference>
<comment type="caution">
    <text evidence="3">The sequence shown here is derived from an EMBL/GenBank/DDBJ whole genome shotgun (WGS) entry which is preliminary data.</text>
</comment>
<feature type="domain" description="Rhodanese" evidence="2">
    <location>
        <begin position="50"/>
        <end position="141"/>
    </location>
</feature>
<dbReference type="InterPro" id="IPR050229">
    <property type="entry name" value="GlpE_sulfurtransferase"/>
</dbReference>
<evidence type="ECO:0000313" key="4">
    <source>
        <dbReference type="Proteomes" id="UP001149400"/>
    </source>
</evidence>
<dbReference type="InterPro" id="IPR001763">
    <property type="entry name" value="Rhodanese-like_dom"/>
</dbReference>
<dbReference type="Pfam" id="PF00581">
    <property type="entry name" value="Rhodanese"/>
    <property type="match status" value="1"/>
</dbReference>
<keyword evidence="1" id="KW-0812">Transmembrane</keyword>
<protein>
    <submittedName>
        <fullName evidence="3">Rhodanese-like domain-containing protein</fullName>
    </submittedName>
</protein>
<keyword evidence="4" id="KW-1185">Reference proteome</keyword>
<dbReference type="PANTHER" id="PTHR43031">
    <property type="entry name" value="FAD-DEPENDENT OXIDOREDUCTASE"/>
    <property type="match status" value="1"/>
</dbReference>
<dbReference type="PROSITE" id="PS50206">
    <property type="entry name" value="RHODANESE_3"/>
    <property type="match status" value="1"/>
</dbReference>
<dbReference type="EMBL" id="JAJUBC010000010">
    <property type="protein sequence ID" value="MDD1793613.1"/>
    <property type="molecule type" value="Genomic_DNA"/>
</dbReference>
<keyword evidence="1" id="KW-0472">Membrane</keyword>
<feature type="transmembrane region" description="Helical" evidence="1">
    <location>
        <begin position="12"/>
        <end position="30"/>
    </location>
</feature>
<dbReference type="SMART" id="SM00450">
    <property type="entry name" value="RHOD"/>
    <property type="match status" value="1"/>
</dbReference>
<accession>A0ABT5R008</accession>
<evidence type="ECO:0000313" key="3">
    <source>
        <dbReference type="EMBL" id="MDD1793613.1"/>
    </source>
</evidence>
<dbReference type="SUPFAM" id="SSF52821">
    <property type="entry name" value="Rhodanese/Cell cycle control phosphatase"/>
    <property type="match status" value="1"/>
</dbReference>
<evidence type="ECO:0000259" key="2">
    <source>
        <dbReference type="PROSITE" id="PS50206"/>
    </source>
</evidence>
<dbReference type="RefSeq" id="WP_274164462.1">
    <property type="nucleotide sequence ID" value="NZ_JAJUBC010000010.1"/>
</dbReference>
<keyword evidence="1" id="KW-1133">Transmembrane helix</keyword>
<name>A0ABT5R008_9GAMM</name>
<gene>
    <name evidence="3" type="ORF">LRP50_10780</name>
</gene>
<sequence length="146" mass="16154">MQQLIEFVQSNLILSLVWVGLVVALVVSVIKQKTASYRIVTPNDATVMVNRENGVFVDIRSRDEYRAGHIAGALHVLAKDIKAETYGEIEKHKSDPIILVCKTGQTAIESANLLTKAGFENVSVLKDGLISWNEANLPLVRNKKKK</sequence>
<dbReference type="Proteomes" id="UP001149400">
    <property type="component" value="Unassembled WGS sequence"/>
</dbReference>
<dbReference type="Gene3D" id="3.40.250.10">
    <property type="entry name" value="Rhodanese-like domain"/>
    <property type="match status" value="1"/>
</dbReference>
<dbReference type="PANTHER" id="PTHR43031:SF18">
    <property type="entry name" value="RHODANESE-RELATED SULFURTRANSFERASES"/>
    <property type="match status" value="1"/>
</dbReference>
<reference evidence="3" key="1">
    <citation type="submission" date="2021-12" db="EMBL/GenBank/DDBJ databases">
        <title>Enterovibrio ZSDZ35 sp. nov. and Enterovibrio ZSDZ42 sp. nov., isolated from coastal seawater in Qingdao.</title>
        <authorList>
            <person name="Zhang P."/>
        </authorList>
    </citation>
    <scope>NUCLEOTIDE SEQUENCE</scope>
    <source>
        <strain evidence="3">ZSDZ42</strain>
    </source>
</reference>
<proteinExistence type="predicted"/>
<evidence type="ECO:0000256" key="1">
    <source>
        <dbReference type="SAM" id="Phobius"/>
    </source>
</evidence>
<dbReference type="CDD" id="cd00158">
    <property type="entry name" value="RHOD"/>
    <property type="match status" value="1"/>
</dbReference>
<organism evidence="3 4">
    <name type="scientific">Enterovibrio gelatinilyticus</name>
    <dbReference type="NCBI Taxonomy" id="2899819"/>
    <lineage>
        <taxon>Bacteria</taxon>
        <taxon>Pseudomonadati</taxon>
        <taxon>Pseudomonadota</taxon>
        <taxon>Gammaproteobacteria</taxon>
        <taxon>Vibrionales</taxon>
        <taxon>Vibrionaceae</taxon>
        <taxon>Enterovibrio</taxon>
    </lineage>
</organism>